<protein>
    <submittedName>
        <fullName evidence="1">Putative lectin/glucanase superfamily protein</fullName>
    </submittedName>
</protein>
<dbReference type="InterPro" id="IPR013320">
    <property type="entry name" value="ConA-like_dom_sf"/>
</dbReference>
<sequence length="359" mass="40195">MKKFAFVILLILARVCFGVADANLISHWKFDALTYAVSGTLSPNVTGVYIVDGTYDDHICYKKSSPIMYRGQLTYFYVLWWHYWDEILEIWIDYWAVSCARNTNTSNVQWYKLATSSIFGNYTLTLNSATGTLYFSPVTISEEGYTGSYLSSEPNVFGSLITGKIGNALNFDSTKNNYVDTLDVNSTLQKDFSISLWFKAADGRPGNDENLFGALEGGPTQVIILWLSSNGILSFRYYPYVDGGAITTPVLFADGQQTWHHVVCVVKQTSDVNITSYIYFDGACSTSQESAGVMSTYQNSRNLLVGNCVDGTSPIPTEYFNGVIDDFRIYDKALTSFDVRQLWKQGMGLSLAVKWLGEW</sequence>
<dbReference type="Gene3D" id="2.60.120.200">
    <property type="match status" value="1"/>
</dbReference>
<accession>A0A6M3XIC6</accession>
<gene>
    <name evidence="1" type="ORF">TM448B00894_0023</name>
</gene>
<name>A0A6M3XIC6_9ZZZZ</name>
<keyword evidence="1" id="KW-0430">Lectin</keyword>
<reference evidence="1" key="1">
    <citation type="submission" date="2020-03" db="EMBL/GenBank/DDBJ databases">
        <title>The deep terrestrial virosphere.</title>
        <authorList>
            <person name="Holmfeldt K."/>
            <person name="Nilsson E."/>
            <person name="Simone D."/>
            <person name="Lopez-Fernandez M."/>
            <person name="Wu X."/>
            <person name="de Brujin I."/>
            <person name="Lundin D."/>
            <person name="Andersson A."/>
            <person name="Bertilsson S."/>
            <person name="Dopson M."/>
        </authorList>
    </citation>
    <scope>NUCLEOTIDE SEQUENCE</scope>
    <source>
        <strain evidence="1">TM448B00894</strain>
    </source>
</reference>
<dbReference type="EMBL" id="MT144670">
    <property type="protein sequence ID" value="QJH97027.1"/>
    <property type="molecule type" value="Genomic_DNA"/>
</dbReference>
<dbReference type="GO" id="GO:0030246">
    <property type="term" value="F:carbohydrate binding"/>
    <property type="evidence" value="ECO:0007669"/>
    <property type="project" value="UniProtKB-KW"/>
</dbReference>
<evidence type="ECO:0000313" key="1">
    <source>
        <dbReference type="EMBL" id="QJH97027.1"/>
    </source>
</evidence>
<proteinExistence type="predicted"/>
<dbReference type="AlphaFoldDB" id="A0A6M3XIC6"/>
<organism evidence="1">
    <name type="scientific">viral metagenome</name>
    <dbReference type="NCBI Taxonomy" id="1070528"/>
    <lineage>
        <taxon>unclassified sequences</taxon>
        <taxon>metagenomes</taxon>
        <taxon>organismal metagenomes</taxon>
    </lineage>
</organism>
<dbReference type="Pfam" id="PF13385">
    <property type="entry name" value="Laminin_G_3"/>
    <property type="match status" value="1"/>
</dbReference>
<dbReference type="SUPFAM" id="SSF49899">
    <property type="entry name" value="Concanavalin A-like lectins/glucanases"/>
    <property type="match status" value="1"/>
</dbReference>